<dbReference type="InterPro" id="IPR044878">
    <property type="entry name" value="UbiA_sf"/>
</dbReference>
<comment type="function">
    <text evidence="9">Converts heme B (protoheme IX) to heme O by substitution of the vinyl group on carbon 2 of heme B porphyrin ring with a hydroxyethyl farnesyl side group.</text>
</comment>
<keyword evidence="6 9" id="KW-0350">Heme biosynthesis</keyword>
<keyword evidence="5 9" id="KW-1133">Transmembrane helix</keyword>
<dbReference type="UniPathway" id="UPA00834">
    <property type="reaction ID" value="UER00712"/>
</dbReference>
<dbReference type="Pfam" id="PF01040">
    <property type="entry name" value="UbiA"/>
    <property type="match status" value="1"/>
</dbReference>
<feature type="transmembrane region" description="Helical" evidence="9">
    <location>
        <begin position="39"/>
        <end position="59"/>
    </location>
</feature>
<dbReference type="RefSeq" id="WP_158351958.1">
    <property type="nucleotide sequence ID" value="NZ_CP032998.1"/>
</dbReference>
<dbReference type="InterPro" id="IPR000537">
    <property type="entry name" value="UbiA_prenyltransferase"/>
</dbReference>
<keyword evidence="11" id="KW-1185">Reference proteome</keyword>
<dbReference type="GO" id="GO:0008495">
    <property type="term" value="F:protoheme IX farnesyltransferase activity"/>
    <property type="evidence" value="ECO:0007669"/>
    <property type="project" value="UniProtKB-UniRule"/>
</dbReference>
<evidence type="ECO:0000256" key="7">
    <source>
        <dbReference type="ARBA" id="ARBA00023136"/>
    </source>
</evidence>
<proteinExistence type="inferred from homology"/>
<keyword evidence="3 9" id="KW-0808">Transferase</keyword>
<dbReference type="GO" id="GO:0048034">
    <property type="term" value="P:heme O biosynthetic process"/>
    <property type="evidence" value="ECO:0007669"/>
    <property type="project" value="UniProtKB-UniRule"/>
</dbReference>
<dbReference type="PANTHER" id="PTHR43448:SF2">
    <property type="entry name" value="PROTOHEME IX FARNESYLTRANSFERASE, MITOCHONDRIAL"/>
    <property type="match status" value="1"/>
</dbReference>
<evidence type="ECO:0000256" key="3">
    <source>
        <dbReference type="ARBA" id="ARBA00022679"/>
    </source>
</evidence>
<comment type="pathway">
    <text evidence="9">Porphyrin-containing compound metabolism; heme O biosynthesis; heme O from protoheme: step 1/1.</text>
</comment>
<reference evidence="10 11" key="1">
    <citation type="submission" date="2018-10" db="EMBL/GenBank/DDBJ databases">
        <title>Comparative functional genomics of the obligate endosymbiont Buchnera aphidicola.</title>
        <authorList>
            <person name="Chong R.A."/>
        </authorList>
    </citation>
    <scope>NUCLEOTIDE SEQUENCE [LARGE SCALE GENOMIC DNA]</scope>
    <source>
        <strain evidence="10 11">Ssp</strain>
    </source>
</reference>
<feature type="transmembrane region" description="Helical" evidence="9">
    <location>
        <begin position="80"/>
        <end position="100"/>
    </location>
</feature>
<keyword evidence="4 9" id="KW-0812">Transmembrane</keyword>
<dbReference type="Proteomes" id="UP000298636">
    <property type="component" value="Chromosome"/>
</dbReference>
<dbReference type="NCBIfam" id="NF003348">
    <property type="entry name" value="PRK04375.1-1"/>
    <property type="match status" value="1"/>
</dbReference>
<organism evidence="10 11">
    <name type="scientific">Buchnera aphidicola</name>
    <name type="common">Stegophylla sp.</name>
    <dbReference type="NCBI Taxonomy" id="2315800"/>
    <lineage>
        <taxon>Bacteria</taxon>
        <taxon>Pseudomonadati</taxon>
        <taxon>Pseudomonadota</taxon>
        <taxon>Gammaproteobacteria</taxon>
        <taxon>Enterobacterales</taxon>
        <taxon>Erwiniaceae</taxon>
        <taxon>Buchnera</taxon>
    </lineage>
</organism>
<feature type="transmembrane region" description="Helical" evidence="9">
    <location>
        <begin position="208"/>
        <end position="226"/>
    </location>
</feature>
<keyword evidence="2 9" id="KW-1003">Cell membrane</keyword>
<dbReference type="EC" id="2.5.1.141" evidence="9"/>
<evidence type="ECO:0000313" key="11">
    <source>
        <dbReference type="Proteomes" id="UP000298636"/>
    </source>
</evidence>
<comment type="catalytic activity">
    <reaction evidence="8 9">
        <text>heme b + (2E,6E)-farnesyl diphosphate + H2O = Fe(II)-heme o + diphosphate</text>
        <dbReference type="Rhea" id="RHEA:28070"/>
        <dbReference type="ChEBI" id="CHEBI:15377"/>
        <dbReference type="ChEBI" id="CHEBI:33019"/>
        <dbReference type="ChEBI" id="CHEBI:60344"/>
        <dbReference type="ChEBI" id="CHEBI:60530"/>
        <dbReference type="ChEBI" id="CHEBI:175763"/>
        <dbReference type="EC" id="2.5.1.141"/>
    </reaction>
</comment>
<feature type="transmembrane region" description="Helical" evidence="9">
    <location>
        <begin position="12"/>
        <end position="33"/>
    </location>
</feature>
<dbReference type="Gene3D" id="1.10.357.140">
    <property type="entry name" value="UbiA prenyltransferase"/>
    <property type="match status" value="1"/>
</dbReference>
<dbReference type="OrthoDB" id="9814417at2"/>
<comment type="subcellular location">
    <subcellularLocation>
        <location evidence="9">Cell membrane</location>
        <topology evidence="9">Multi-pass membrane protein</topology>
    </subcellularLocation>
    <subcellularLocation>
        <location evidence="1">Membrane</location>
        <topology evidence="1">Multi-pass membrane protein</topology>
    </subcellularLocation>
</comment>
<name>A0A4D6YKE9_9GAMM</name>
<comment type="miscellaneous">
    <text evidence="9">Carbon 2 of the heme B porphyrin ring is defined according to the Fischer nomenclature.</text>
</comment>
<sequence>MKNYFLSIKPGIVIANLISVLGGFCFFSSYVYINIYVLFYVVFGTGLVIASGCLFNNIIDTDIDKYMIRTRSRILLQSSIPILYFKIYGILLLLLGFSILFIKVNILSSLLSIMGFCIYVFIYSLYMKRKTIYSTIVGSLSGAIPPLVGYCSVSNSIDVKSILLFTVFILWQIPHSYSIYILYYEDYKKAKIPVFSVKKGIEKTIKEIIFYILLFSLVICLFYNFQYVNFKFIMVLSLLNIFWLCISFLCYFFKNCKFFFRLLFYFSILIICIFNIFLMLNFLQYI</sequence>
<evidence type="ECO:0000256" key="9">
    <source>
        <dbReference type="HAMAP-Rule" id="MF_00154"/>
    </source>
</evidence>
<evidence type="ECO:0000256" key="8">
    <source>
        <dbReference type="ARBA" id="ARBA00047690"/>
    </source>
</evidence>
<dbReference type="HAMAP" id="MF_00154">
    <property type="entry name" value="CyoE_CtaB"/>
    <property type="match status" value="1"/>
</dbReference>
<evidence type="ECO:0000256" key="6">
    <source>
        <dbReference type="ARBA" id="ARBA00023133"/>
    </source>
</evidence>
<feature type="transmembrane region" description="Helical" evidence="9">
    <location>
        <begin position="106"/>
        <end position="125"/>
    </location>
</feature>
<dbReference type="InterPro" id="IPR006369">
    <property type="entry name" value="Protohaem_IX_farnesylTrfase"/>
</dbReference>
<dbReference type="CDD" id="cd13957">
    <property type="entry name" value="PT_UbiA_Cox10"/>
    <property type="match status" value="1"/>
</dbReference>
<feature type="transmembrane region" description="Helical" evidence="9">
    <location>
        <begin position="162"/>
        <end position="183"/>
    </location>
</feature>
<dbReference type="NCBIfam" id="TIGR01473">
    <property type="entry name" value="cyoE_ctaB"/>
    <property type="match status" value="1"/>
</dbReference>
<evidence type="ECO:0000256" key="5">
    <source>
        <dbReference type="ARBA" id="ARBA00022989"/>
    </source>
</evidence>
<evidence type="ECO:0000313" key="10">
    <source>
        <dbReference type="EMBL" id="QCI26444.1"/>
    </source>
</evidence>
<evidence type="ECO:0000256" key="4">
    <source>
        <dbReference type="ARBA" id="ARBA00022692"/>
    </source>
</evidence>
<dbReference type="GO" id="GO:0005886">
    <property type="term" value="C:plasma membrane"/>
    <property type="evidence" value="ECO:0007669"/>
    <property type="project" value="UniProtKB-SubCell"/>
</dbReference>
<gene>
    <name evidence="9" type="primary">cyoE</name>
    <name evidence="10" type="ORF">D9V79_01410</name>
</gene>
<accession>A0A4D6YKE9</accession>
<keyword evidence="7 9" id="KW-0472">Membrane</keyword>
<feature type="transmembrane region" description="Helical" evidence="9">
    <location>
        <begin position="262"/>
        <end position="283"/>
    </location>
</feature>
<dbReference type="PANTHER" id="PTHR43448">
    <property type="entry name" value="PROTOHEME IX FARNESYLTRANSFERASE, MITOCHONDRIAL"/>
    <property type="match status" value="1"/>
</dbReference>
<protein>
    <recommendedName>
        <fullName evidence="9">Protoheme IX farnesyltransferase</fullName>
        <ecNumber evidence="9">2.5.1.141</ecNumber>
    </recommendedName>
    <alternativeName>
        <fullName evidence="9">Heme B farnesyltransferase</fullName>
    </alternativeName>
    <alternativeName>
        <fullName evidence="9">Heme O synthase</fullName>
    </alternativeName>
</protein>
<evidence type="ECO:0000256" key="1">
    <source>
        <dbReference type="ARBA" id="ARBA00004141"/>
    </source>
</evidence>
<comment type="similarity">
    <text evidence="9">Belongs to the UbiA prenyltransferase family. Protoheme IX farnesyltransferase subfamily.</text>
</comment>
<evidence type="ECO:0000256" key="2">
    <source>
        <dbReference type="ARBA" id="ARBA00022475"/>
    </source>
</evidence>
<dbReference type="EMBL" id="CP032998">
    <property type="protein sequence ID" value="QCI26444.1"/>
    <property type="molecule type" value="Genomic_DNA"/>
</dbReference>
<dbReference type="AlphaFoldDB" id="A0A4D6YKE9"/>
<feature type="transmembrane region" description="Helical" evidence="9">
    <location>
        <begin position="132"/>
        <end position="150"/>
    </location>
</feature>
<feature type="transmembrane region" description="Helical" evidence="9">
    <location>
        <begin position="232"/>
        <end position="253"/>
    </location>
</feature>